<feature type="transmembrane region" description="Helical" evidence="1">
    <location>
        <begin position="143"/>
        <end position="162"/>
    </location>
</feature>
<keyword evidence="1" id="KW-0472">Membrane</keyword>
<feature type="transmembrane region" description="Helical" evidence="1">
    <location>
        <begin position="46"/>
        <end position="66"/>
    </location>
</feature>
<proteinExistence type="predicted"/>
<evidence type="ECO:0000256" key="1">
    <source>
        <dbReference type="SAM" id="Phobius"/>
    </source>
</evidence>
<protein>
    <submittedName>
        <fullName evidence="2">Uncharacterized protein</fullName>
    </submittedName>
</protein>
<keyword evidence="1" id="KW-1133">Transmembrane helix</keyword>
<name>A0ABT4JI02_9BACT</name>
<feature type="transmembrane region" description="Helical" evidence="1">
    <location>
        <begin position="78"/>
        <end position="97"/>
    </location>
</feature>
<dbReference type="RefSeq" id="WP_269010506.1">
    <property type="nucleotide sequence ID" value="NZ_JAANOH010000004.1"/>
</dbReference>
<feature type="transmembrane region" description="Helical" evidence="1">
    <location>
        <begin position="182"/>
        <end position="202"/>
    </location>
</feature>
<feature type="transmembrane region" description="Helical" evidence="1">
    <location>
        <begin position="16"/>
        <end position="34"/>
    </location>
</feature>
<sequence>MGTNLKLEKTLYQKGYLYFIVFFMFMIWGFWFTYFSKLGEQGNYRLHFHGITLISWCLMLIVQPWLIRSKKVALHKKVGLISYLLVPLLLFSTTDLLKFRLSGVKQMSPYLNFATALVLNALLVFVILYALAIYHKNKGTIHARYMLCTVFPMIPPITDRIIASNFPSLLKYLPTLEGYPLVPIYSFAIVDILLLFLCIWDFKSHKRWNVFPFVLLLSVGYQFSVLNFYKFGFWATFGDWFLAL</sequence>
<feature type="transmembrane region" description="Helical" evidence="1">
    <location>
        <begin position="109"/>
        <end position="131"/>
    </location>
</feature>
<dbReference type="Proteomes" id="UP001321186">
    <property type="component" value="Unassembled WGS sequence"/>
</dbReference>
<organism evidence="2 3">
    <name type="scientific">Aquirufa ecclesiirivi</name>
    <dbReference type="NCBI Taxonomy" id="2715124"/>
    <lineage>
        <taxon>Bacteria</taxon>
        <taxon>Pseudomonadati</taxon>
        <taxon>Bacteroidota</taxon>
        <taxon>Cytophagia</taxon>
        <taxon>Cytophagales</taxon>
        <taxon>Flectobacillaceae</taxon>
        <taxon>Aquirufa</taxon>
    </lineage>
</organism>
<dbReference type="EMBL" id="JAANOH010000004">
    <property type="protein sequence ID" value="MCZ2475909.1"/>
    <property type="molecule type" value="Genomic_DNA"/>
</dbReference>
<evidence type="ECO:0000313" key="2">
    <source>
        <dbReference type="EMBL" id="MCZ2475909.1"/>
    </source>
</evidence>
<keyword evidence="3" id="KW-1185">Reference proteome</keyword>
<keyword evidence="1" id="KW-0812">Transmembrane</keyword>
<accession>A0ABT4JI02</accession>
<evidence type="ECO:0000313" key="3">
    <source>
        <dbReference type="Proteomes" id="UP001321186"/>
    </source>
</evidence>
<reference evidence="2 3" key="1">
    <citation type="submission" date="2020-03" db="EMBL/GenBank/DDBJ databases">
        <authorList>
            <person name="Pitt A."/>
            <person name="Hahn M.W."/>
        </authorList>
    </citation>
    <scope>NUCLEOTIDE SEQUENCE [LARGE SCALE GENOMIC DNA]</scope>
    <source>
        <strain evidence="2 3">5A-MARBSE</strain>
    </source>
</reference>
<gene>
    <name evidence="2" type="ORF">G9H61_10650</name>
</gene>
<comment type="caution">
    <text evidence="2">The sequence shown here is derived from an EMBL/GenBank/DDBJ whole genome shotgun (WGS) entry which is preliminary data.</text>
</comment>
<feature type="transmembrane region" description="Helical" evidence="1">
    <location>
        <begin position="209"/>
        <end position="229"/>
    </location>
</feature>